<evidence type="ECO:0008006" key="3">
    <source>
        <dbReference type="Google" id="ProtNLM"/>
    </source>
</evidence>
<keyword evidence="2" id="KW-1185">Reference proteome</keyword>
<name>A0A7W9WZP5_9BURK</name>
<dbReference type="EMBL" id="JACHBX010000002">
    <property type="protein sequence ID" value="MBB6133789.1"/>
    <property type="molecule type" value="Genomic_DNA"/>
</dbReference>
<evidence type="ECO:0000313" key="1">
    <source>
        <dbReference type="EMBL" id="MBB6133789.1"/>
    </source>
</evidence>
<reference evidence="1 2" key="1">
    <citation type="submission" date="2020-08" db="EMBL/GenBank/DDBJ databases">
        <title>The Agave Microbiome: Exploring the role of microbial communities in plant adaptations to desert environments.</title>
        <authorList>
            <person name="Partida-Martinez L.P."/>
        </authorList>
    </citation>
    <scope>NUCLEOTIDE SEQUENCE [LARGE SCALE GENOMIC DNA]</scope>
    <source>
        <strain evidence="1 2">AT3.2</strain>
    </source>
</reference>
<dbReference type="Proteomes" id="UP000540787">
    <property type="component" value="Unassembled WGS sequence"/>
</dbReference>
<proteinExistence type="predicted"/>
<dbReference type="InterPro" id="IPR025562">
    <property type="entry name" value="Tae4"/>
</dbReference>
<accession>A0A7W9WZP5</accession>
<organism evidence="1 2">
    <name type="scientific">Massilia aurea</name>
    <dbReference type="NCBI Taxonomy" id="373040"/>
    <lineage>
        <taxon>Bacteria</taxon>
        <taxon>Pseudomonadati</taxon>
        <taxon>Pseudomonadota</taxon>
        <taxon>Betaproteobacteria</taxon>
        <taxon>Burkholderiales</taxon>
        <taxon>Oxalobacteraceae</taxon>
        <taxon>Telluria group</taxon>
        <taxon>Massilia</taxon>
    </lineage>
</organism>
<evidence type="ECO:0000313" key="2">
    <source>
        <dbReference type="Proteomes" id="UP000540787"/>
    </source>
</evidence>
<dbReference type="AlphaFoldDB" id="A0A7W9WZP5"/>
<dbReference type="Pfam" id="PF14113">
    <property type="entry name" value="Tae4"/>
    <property type="match status" value="1"/>
</dbReference>
<dbReference type="Gene3D" id="3.90.1720.70">
    <property type="match status" value="1"/>
</dbReference>
<dbReference type="RefSeq" id="WP_183553817.1">
    <property type="nucleotide sequence ID" value="NZ_JACHBX010000002.1"/>
</dbReference>
<protein>
    <recommendedName>
        <fullName evidence="3">Cytoplasmic protein</fullName>
    </recommendedName>
</protein>
<comment type="caution">
    <text evidence="1">The sequence shown here is derived from an EMBL/GenBank/DDBJ whole genome shotgun (WGS) entry which is preliminary data.</text>
</comment>
<sequence>MPRPSFIAAWAASHRIYDPVNSGARVAKVIGGNVEKNINHSTAEQRWNNTCAVRMSYLLGEAGLMIPSILGQTVSGADGRKYFFRVRDLIGFLKQQWGKAEVVKYPASGGGALVGKKGVILFEVSGWSDAQGHATLFNGQSCYDHCYFNEPEAKYRTDRANFWGLR</sequence>
<gene>
    <name evidence="1" type="ORF">HD842_001931</name>
</gene>